<dbReference type="InterPro" id="IPR046457">
    <property type="entry name" value="PMI_typeI_cat"/>
</dbReference>
<comment type="cofactor">
    <cofactor evidence="3">
        <name>Zn(2+)</name>
        <dbReference type="ChEBI" id="CHEBI:29105"/>
    </cofactor>
    <text evidence="3">Binds 1 zinc ion per subunit.</text>
</comment>
<evidence type="ECO:0000313" key="7">
    <source>
        <dbReference type="Proteomes" id="UP000886887"/>
    </source>
</evidence>
<organism evidence="6 7">
    <name type="scientific">Candidatus Onthenecus intestinigallinarum</name>
    <dbReference type="NCBI Taxonomy" id="2840875"/>
    <lineage>
        <taxon>Bacteria</taxon>
        <taxon>Bacillati</taxon>
        <taxon>Bacillota</taxon>
        <taxon>Clostridia</taxon>
        <taxon>Eubacteriales</taxon>
        <taxon>Candidatus Onthenecus</taxon>
    </lineage>
</organism>
<dbReference type="Pfam" id="PF20511">
    <property type="entry name" value="PMI_typeI_cat"/>
    <property type="match status" value="1"/>
</dbReference>
<keyword evidence="6" id="KW-0413">Isomerase</keyword>
<keyword evidence="1 3" id="KW-0479">Metal-binding</keyword>
<evidence type="ECO:0000256" key="4">
    <source>
        <dbReference type="PIRSR" id="PIRSR036894-2"/>
    </source>
</evidence>
<dbReference type="Proteomes" id="UP000886887">
    <property type="component" value="Unassembled WGS sequence"/>
</dbReference>
<dbReference type="CDD" id="cd07010">
    <property type="entry name" value="cupin_PMI_type_I_N_bac"/>
    <property type="match status" value="1"/>
</dbReference>
<name>A0A9D0Z936_9FIRM</name>
<evidence type="ECO:0000256" key="2">
    <source>
        <dbReference type="ARBA" id="ARBA00022833"/>
    </source>
</evidence>
<dbReference type="InterPro" id="IPR051804">
    <property type="entry name" value="Carb_Metab_Reg_Kinase/Isom"/>
</dbReference>
<dbReference type="SUPFAM" id="SSF51182">
    <property type="entry name" value="RmlC-like cupins"/>
    <property type="match status" value="1"/>
</dbReference>
<feature type="binding site" evidence="3">
    <location>
        <position position="174"/>
    </location>
    <ligand>
        <name>Zn(2+)</name>
        <dbReference type="ChEBI" id="CHEBI:29105"/>
    </ligand>
</feature>
<comment type="caution">
    <text evidence="6">The sequence shown here is derived from an EMBL/GenBank/DDBJ whole genome shotgun (WGS) entry which is preliminary data.</text>
</comment>
<dbReference type="GO" id="GO:0008270">
    <property type="term" value="F:zinc ion binding"/>
    <property type="evidence" value="ECO:0007669"/>
    <property type="project" value="InterPro"/>
</dbReference>
<reference evidence="6" key="1">
    <citation type="submission" date="2020-10" db="EMBL/GenBank/DDBJ databases">
        <authorList>
            <person name="Gilroy R."/>
        </authorList>
    </citation>
    <scope>NUCLEOTIDE SEQUENCE</scope>
    <source>
        <strain evidence="6">ChiSxjej2B14-6234</strain>
    </source>
</reference>
<dbReference type="PIRSF" id="PIRSF036894">
    <property type="entry name" value="PMI_Firm_short"/>
    <property type="match status" value="1"/>
</dbReference>
<feature type="binding site" evidence="3">
    <location>
        <position position="114"/>
    </location>
    <ligand>
        <name>Zn(2+)</name>
        <dbReference type="ChEBI" id="CHEBI:29105"/>
    </ligand>
</feature>
<evidence type="ECO:0000256" key="3">
    <source>
        <dbReference type="PIRSR" id="PIRSR036894-1"/>
    </source>
</evidence>
<sequence>MHPIKMTPAYRYGEMTPWGGSALRDVFHKDIPDERTGESLEVSVLPGLESRAGDGRTLTQILQEGGQDVRGTDVGEEFPLLLKLISARERLSVQVHPDDAYARQHEGGKLGKTEAWVILDCKPGAELVYGIRAGVTREDLRAACAAGGKAVEDCLRRLPVQPGDVVYIPAGMVHAIGEGILLLEIQQSSDVTYRFWDWGRLDANGNPRALHVEKGLDVVDVSLQLEPCRGERVRATGGERIRYIQDKNFVLERLKVKGSMPLEVMPRRFRLLTALCDGYLTEEGFALRFRPGDSIFIPASAGRVKLECEGDLLLCSPGEACAR</sequence>
<feature type="binding site" evidence="3">
    <location>
        <position position="96"/>
    </location>
    <ligand>
        <name>Zn(2+)</name>
        <dbReference type="ChEBI" id="CHEBI:29105"/>
    </ligand>
</feature>
<dbReference type="InterPro" id="IPR014628">
    <property type="entry name" value="Man6P_isomerase_Firm_short"/>
</dbReference>
<dbReference type="GO" id="GO:0004476">
    <property type="term" value="F:mannose-6-phosphate isomerase activity"/>
    <property type="evidence" value="ECO:0007669"/>
    <property type="project" value="InterPro"/>
</dbReference>
<dbReference type="InterPro" id="IPR014710">
    <property type="entry name" value="RmlC-like_jellyroll"/>
</dbReference>
<evidence type="ECO:0000256" key="1">
    <source>
        <dbReference type="ARBA" id="ARBA00022723"/>
    </source>
</evidence>
<feature type="active site" evidence="4">
    <location>
        <position position="194"/>
    </location>
</feature>
<proteinExistence type="predicted"/>
<reference evidence="6" key="2">
    <citation type="journal article" date="2021" name="PeerJ">
        <title>Extensive microbial diversity within the chicken gut microbiome revealed by metagenomics and culture.</title>
        <authorList>
            <person name="Gilroy R."/>
            <person name="Ravi A."/>
            <person name="Getino M."/>
            <person name="Pursley I."/>
            <person name="Horton D.L."/>
            <person name="Alikhan N.F."/>
            <person name="Baker D."/>
            <person name="Gharbi K."/>
            <person name="Hall N."/>
            <person name="Watson M."/>
            <person name="Adriaenssens E.M."/>
            <person name="Foster-Nyarko E."/>
            <person name="Jarju S."/>
            <person name="Secka A."/>
            <person name="Antonio M."/>
            <person name="Oren A."/>
            <person name="Chaudhuri R.R."/>
            <person name="La Ragione R."/>
            <person name="Hildebrand F."/>
            <person name="Pallen M.J."/>
        </authorList>
    </citation>
    <scope>NUCLEOTIDE SEQUENCE</scope>
    <source>
        <strain evidence="6">ChiSxjej2B14-6234</strain>
    </source>
</reference>
<dbReference type="PANTHER" id="PTHR42742:SF3">
    <property type="entry name" value="FRUCTOKINASE"/>
    <property type="match status" value="1"/>
</dbReference>
<dbReference type="AlphaFoldDB" id="A0A9D0Z936"/>
<dbReference type="InterPro" id="IPR011051">
    <property type="entry name" value="RmlC_Cupin_sf"/>
</dbReference>
<feature type="domain" description="Phosphomannose isomerase type I catalytic" evidence="5">
    <location>
        <begin position="17"/>
        <end position="103"/>
    </location>
</feature>
<evidence type="ECO:0000313" key="6">
    <source>
        <dbReference type="EMBL" id="HIQ71471.1"/>
    </source>
</evidence>
<protein>
    <submittedName>
        <fullName evidence="6">Class I mannose-6-phosphate isomerase</fullName>
    </submittedName>
</protein>
<dbReference type="Gene3D" id="2.60.120.10">
    <property type="entry name" value="Jelly Rolls"/>
    <property type="match status" value="2"/>
</dbReference>
<dbReference type="EMBL" id="DVFJ01000013">
    <property type="protein sequence ID" value="HIQ71471.1"/>
    <property type="molecule type" value="Genomic_DNA"/>
</dbReference>
<evidence type="ECO:0000259" key="5">
    <source>
        <dbReference type="Pfam" id="PF20511"/>
    </source>
</evidence>
<dbReference type="GO" id="GO:0005975">
    <property type="term" value="P:carbohydrate metabolic process"/>
    <property type="evidence" value="ECO:0007669"/>
    <property type="project" value="InterPro"/>
</dbReference>
<gene>
    <name evidence="6" type="ORF">IAB73_04590</name>
</gene>
<keyword evidence="2 3" id="KW-0862">Zinc</keyword>
<accession>A0A9D0Z936</accession>
<dbReference type="PANTHER" id="PTHR42742">
    <property type="entry name" value="TRANSCRIPTIONAL REPRESSOR MPRA"/>
    <property type="match status" value="1"/>
</dbReference>